<dbReference type="AlphaFoldDB" id="A0A645EST1"/>
<dbReference type="EC" id="2.7.7.76" evidence="2"/>
<gene>
    <name evidence="2" type="primary">mocA_7</name>
    <name evidence="2" type="ORF">SDC9_152315</name>
</gene>
<feature type="domain" description="MobA-like NTP transferase" evidence="1">
    <location>
        <begin position="3"/>
        <end position="68"/>
    </location>
</feature>
<keyword evidence="2" id="KW-0808">Transferase</keyword>
<protein>
    <submittedName>
        <fullName evidence="2">Molybdenum cofactor cytidylyltransferase</fullName>
        <ecNumber evidence="2">2.7.7.76</ecNumber>
    </submittedName>
</protein>
<dbReference type="SUPFAM" id="SSF53448">
    <property type="entry name" value="Nucleotide-diphospho-sugar transferases"/>
    <property type="match status" value="1"/>
</dbReference>
<organism evidence="2">
    <name type="scientific">bioreactor metagenome</name>
    <dbReference type="NCBI Taxonomy" id="1076179"/>
    <lineage>
        <taxon>unclassified sequences</taxon>
        <taxon>metagenomes</taxon>
        <taxon>ecological metagenomes</taxon>
    </lineage>
</organism>
<name>A0A645EST1_9ZZZZ</name>
<dbReference type="InterPro" id="IPR025877">
    <property type="entry name" value="MobA-like_NTP_Trfase"/>
</dbReference>
<accession>A0A645EST1</accession>
<evidence type="ECO:0000313" key="2">
    <source>
        <dbReference type="EMBL" id="MPN05065.1"/>
    </source>
</evidence>
<dbReference type="PANTHER" id="PTHR43777:SF1">
    <property type="entry name" value="MOLYBDENUM COFACTOR CYTIDYLYLTRANSFERASE"/>
    <property type="match status" value="1"/>
</dbReference>
<dbReference type="GO" id="GO:0061602">
    <property type="term" value="F:molybdenum cofactor cytidylyltransferase activity"/>
    <property type="evidence" value="ECO:0007669"/>
    <property type="project" value="UniProtKB-EC"/>
</dbReference>
<dbReference type="Gene3D" id="3.90.550.10">
    <property type="entry name" value="Spore Coat Polysaccharide Biosynthesis Protein SpsA, Chain A"/>
    <property type="match status" value="1"/>
</dbReference>
<dbReference type="EMBL" id="VSSQ01050972">
    <property type="protein sequence ID" value="MPN05065.1"/>
    <property type="molecule type" value="Genomic_DNA"/>
</dbReference>
<evidence type="ECO:0000259" key="1">
    <source>
        <dbReference type="Pfam" id="PF12804"/>
    </source>
</evidence>
<reference evidence="2" key="1">
    <citation type="submission" date="2019-08" db="EMBL/GenBank/DDBJ databases">
        <authorList>
            <person name="Kucharzyk K."/>
            <person name="Murdoch R.W."/>
            <person name="Higgins S."/>
            <person name="Loffler F."/>
        </authorList>
    </citation>
    <scope>NUCLEOTIDE SEQUENCE</scope>
</reference>
<dbReference type="InterPro" id="IPR029044">
    <property type="entry name" value="Nucleotide-diphossugar_trans"/>
</dbReference>
<proteinExistence type="predicted"/>
<dbReference type="Pfam" id="PF12804">
    <property type="entry name" value="NTP_transf_3"/>
    <property type="match status" value="1"/>
</dbReference>
<sequence>MREDEFFFTPGDYPLISKDVYSKILSKTGDIIIPTYKGRKGHPILIKSKFIKEILQEGKYETLRDFINIQNPKFIEVNHKEILMDIDTIEDYKKALKNLGED</sequence>
<keyword evidence="2" id="KW-0548">Nucleotidyltransferase</keyword>
<comment type="caution">
    <text evidence="2">The sequence shown here is derived from an EMBL/GenBank/DDBJ whole genome shotgun (WGS) entry which is preliminary data.</text>
</comment>
<dbReference type="PANTHER" id="PTHR43777">
    <property type="entry name" value="MOLYBDENUM COFACTOR CYTIDYLYLTRANSFERASE"/>
    <property type="match status" value="1"/>
</dbReference>